<feature type="transmembrane region" description="Helical" evidence="7">
    <location>
        <begin position="370"/>
        <end position="392"/>
    </location>
</feature>
<name>A0A366K8T8_9BIFI</name>
<feature type="transmembrane region" description="Helical" evidence="7">
    <location>
        <begin position="412"/>
        <end position="431"/>
    </location>
</feature>
<dbReference type="PIRSF" id="PIRSF006060">
    <property type="entry name" value="AA_transporter"/>
    <property type="match status" value="1"/>
</dbReference>
<proteinExistence type="predicted"/>
<feature type="transmembrane region" description="Helical" evidence="7">
    <location>
        <begin position="125"/>
        <end position="143"/>
    </location>
</feature>
<keyword evidence="6 7" id="KW-0472">Membrane</keyword>
<dbReference type="InterPro" id="IPR050367">
    <property type="entry name" value="APC_superfamily"/>
</dbReference>
<gene>
    <name evidence="8" type="ORF">CRD60_05445</name>
</gene>
<feature type="transmembrane region" description="Helical" evidence="7">
    <location>
        <begin position="190"/>
        <end position="211"/>
    </location>
</feature>
<evidence type="ECO:0000256" key="5">
    <source>
        <dbReference type="ARBA" id="ARBA00022989"/>
    </source>
</evidence>
<dbReference type="PANTHER" id="PTHR42770">
    <property type="entry name" value="AMINO ACID TRANSPORTER-RELATED"/>
    <property type="match status" value="1"/>
</dbReference>
<keyword evidence="2" id="KW-0813">Transport</keyword>
<dbReference type="EMBL" id="PDCG01000004">
    <property type="protein sequence ID" value="RBP97737.1"/>
    <property type="molecule type" value="Genomic_DNA"/>
</dbReference>
<evidence type="ECO:0000256" key="6">
    <source>
        <dbReference type="ARBA" id="ARBA00023136"/>
    </source>
</evidence>
<evidence type="ECO:0000313" key="9">
    <source>
        <dbReference type="Proteomes" id="UP000252530"/>
    </source>
</evidence>
<dbReference type="Pfam" id="PF13520">
    <property type="entry name" value="AA_permease_2"/>
    <property type="match status" value="1"/>
</dbReference>
<comment type="subcellular location">
    <subcellularLocation>
        <location evidence="1">Cell membrane</location>
        <topology evidence="1">Multi-pass membrane protein</topology>
    </subcellularLocation>
</comment>
<sequence>MGSDSRPVIGRVALLGMTVAAVFDLPNIINGNVAIGMVAAPAFLLVTILYFVPFVLVIAEFTSLHKDAESGVYQWVKYSMGGAWAYLAAFCYWFVNLFFFASILPTVIINAEFLVFGESRDLGRVWTILIEVSIFAITTWVSTGGAKWIGSVTTFGAFAALGLMLVIIVASVAALAGGVRPATEMSASMLAPDLCSLASIWTFVGALAWIIHGLGGSESVGVFIKDFKGGVRAFVSTIVIAGLAIGLFDATTSLLVNVFVPAGRLHLSTGIFQIMEAIGVWVGVPASLTARLVAFILLAASLGSLMIWTSAPVKVLFSEVPHGIFGSRLVELNERGVPWRASWLQLVIVLPILIIPALGSDTLDGLLRVVINMTSATALIPPLLIILAYFVFRLRFDGLERPFRLGSRACGMAVSVFLLLVFSVVFVAGTLPVGQPLWLTLVYNVGGVVVFIGSAMLWYLRYMRRLRRSDPAAAAAELRPNAMGPVG</sequence>
<dbReference type="GO" id="GO:0005886">
    <property type="term" value="C:plasma membrane"/>
    <property type="evidence" value="ECO:0007669"/>
    <property type="project" value="UniProtKB-SubCell"/>
</dbReference>
<comment type="caution">
    <text evidence="8">The sequence shown here is derived from an EMBL/GenBank/DDBJ whole genome shotgun (WGS) entry which is preliminary data.</text>
</comment>
<evidence type="ECO:0000256" key="1">
    <source>
        <dbReference type="ARBA" id="ARBA00004651"/>
    </source>
</evidence>
<evidence type="ECO:0000313" key="8">
    <source>
        <dbReference type="EMBL" id="RBP97737.1"/>
    </source>
</evidence>
<keyword evidence="4 7" id="KW-0812">Transmembrane</keyword>
<feature type="transmembrane region" description="Helical" evidence="7">
    <location>
        <begin position="12"/>
        <end position="30"/>
    </location>
</feature>
<dbReference type="PANTHER" id="PTHR42770:SF15">
    <property type="entry name" value="GLUTAMATE_GAMMA-AMINOBUTYRATE ANTIPORTER-RELATED"/>
    <property type="match status" value="1"/>
</dbReference>
<dbReference type="Proteomes" id="UP000252530">
    <property type="component" value="Unassembled WGS sequence"/>
</dbReference>
<organism evidence="8 9">
    <name type="scientific">Bifidobacterium aemilianum</name>
    <dbReference type="NCBI Taxonomy" id="2493120"/>
    <lineage>
        <taxon>Bacteria</taxon>
        <taxon>Bacillati</taxon>
        <taxon>Actinomycetota</taxon>
        <taxon>Actinomycetes</taxon>
        <taxon>Bifidobacteriales</taxon>
        <taxon>Bifidobacteriaceae</taxon>
        <taxon>Bifidobacterium</taxon>
    </lineage>
</organism>
<keyword evidence="3" id="KW-1003">Cell membrane</keyword>
<accession>A0A366K8T8</accession>
<dbReference type="GO" id="GO:0022857">
    <property type="term" value="F:transmembrane transporter activity"/>
    <property type="evidence" value="ECO:0007669"/>
    <property type="project" value="InterPro"/>
</dbReference>
<evidence type="ECO:0000256" key="2">
    <source>
        <dbReference type="ARBA" id="ARBA00022448"/>
    </source>
</evidence>
<dbReference type="OrthoDB" id="3170677at2"/>
<evidence type="ECO:0000256" key="3">
    <source>
        <dbReference type="ARBA" id="ARBA00022475"/>
    </source>
</evidence>
<feature type="transmembrane region" description="Helical" evidence="7">
    <location>
        <begin position="231"/>
        <end position="260"/>
    </location>
</feature>
<dbReference type="AlphaFoldDB" id="A0A366K8T8"/>
<feature type="transmembrane region" description="Helical" evidence="7">
    <location>
        <begin position="337"/>
        <end position="358"/>
    </location>
</feature>
<evidence type="ECO:0000256" key="4">
    <source>
        <dbReference type="ARBA" id="ARBA00022692"/>
    </source>
</evidence>
<protein>
    <submittedName>
        <fullName evidence="8">Amino acid permease</fullName>
    </submittedName>
</protein>
<reference evidence="8 9" key="1">
    <citation type="submission" date="2017-10" db="EMBL/GenBank/DDBJ databases">
        <title>Bifidobacterium xylocopum sp. nov. and Bifidobacterium aemilianum sp. nov., from the carpenter bee (Xylocopa violacea) digestive tract.</title>
        <authorList>
            <person name="Alberoni D."/>
            <person name="Baffoni L."/>
            <person name="Di Gioia D."/>
            <person name="Gaggia F."/>
            <person name="Biavati B."/>
        </authorList>
    </citation>
    <scope>NUCLEOTIDE SEQUENCE [LARGE SCALE GENOMIC DNA]</scope>
    <source>
        <strain evidence="8 9">XV10</strain>
    </source>
</reference>
<feature type="transmembrane region" description="Helical" evidence="7">
    <location>
        <begin position="437"/>
        <end position="460"/>
    </location>
</feature>
<dbReference type="Gene3D" id="1.20.1740.10">
    <property type="entry name" value="Amino acid/polyamine transporter I"/>
    <property type="match status" value="1"/>
</dbReference>
<feature type="transmembrane region" description="Helical" evidence="7">
    <location>
        <begin position="42"/>
        <end position="63"/>
    </location>
</feature>
<evidence type="ECO:0000256" key="7">
    <source>
        <dbReference type="SAM" id="Phobius"/>
    </source>
</evidence>
<keyword evidence="5 7" id="KW-1133">Transmembrane helix</keyword>
<keyword evidence="9" id="KW-1185">Reference proteome</keyword>
<dbReference type="InterPro" id="IPR002293">
    <property type="entry name" value="AA/rel_permease1"/>
</dbReference>
<feature type="transmembrane region" description="Helical" evidence="7">
    <location>
        <begin position="83"/>
        <end position="104"/>
    </location>
</feature>
<feature type="transmembrane region" description="Helical" evidence="7">
    <location>
        <begin position="155"/>
        <end position="178"/>
    </location>
</feature>